<accession>A0ACC0GKV4</accession>
<protein>
    <submittedName>
        <fullName evidence="1">MAG2-interacting protein 2</fullName>
    </submittedName>
</protein>
<sequence>MPGSSLGSFTFGIWSESHDVLGVVDDTDILYFIKANGEEITRITKKHLKVSLPIMGLIVHDSSDMNESCLCSFGVLTSDGSLHEVEISQDPSASVFSAHTSNNNSTLKEFPENVFCLNYYPETSLLAIVGGAVSAPVTSSGNTGKLLPESASISVQSLGCPQYQCWGPKFYAYELDADY</sequence>
<gene>
    <name evidence="1" type="ORF">LOK49_LG09G00565</name>
</gene>
<reference evidence="1 2" key="1">
    <citation type="journal article" date="2022" name="Plant J.">
        <title>Chromosome-level genome of Camellia lanceoleosa provides a valuable resource for understanding genome evolution and self-incompatibility.</title>
        <authorList>
            <person name="Gong W."/>
            <person name="Xiao S."/>
            <person name="Wang L."/>
            <person name="Liao Z."/>
            <person name="Chang Y."/>
            <person name="Mo W."/>
            <person name="Hu G."/>
            <person name="Li W."/>
            <person name="Zhao G."/>
            <person name="Zhu H."/>
            <person name="Hu X."/>
            <person name="Ji K."/>
            <person name="Xiang X."/>
            <person name="Song Q."/>
            <person name="Yuan D."/>
            <person name="Jin S."/>
            <person name="Zhang L."/>
        </authorList>
    </citation>
    <scope>NUCLEOTIDE SEQUENCE [LARGE SCALE GENOMIC DNA]</scope>
    <source>
        <strain evidence="1">SQ_2022a</strain>
    </source>
</reference>
<evidence type="ECO:0000313" key="1">
    <source>
        <dbReference type="EMBL" id="KAI8001817.1"/>
    </source>
</evidence>
<proteinExistence type="predicted"/>
<organism evidence="1 2">
    <name type="scientific">Camellia lanceoleosa</name>
    <dbReference type="NCBI Taxonomy" id="1840588"/>
    <lineage>
        <taxon>Eukaryota</taxon>
        <taxon>Viridiplantae</taxon>
        <taxon>Streptophyta</taxon>
        <taxon>Embryophyta</taxon>
        <taxon>Tracheophyta</taxon>
        <taxon>Spermatophyta</taxon>
        <taxon>Magnoliopsida</taxon>
        <taxon>eudicotyledons</taxon>
        <taxon>Gunneridae</taxon>
        <taxon>Pentapetalae</taxon>
        <taxon>asterids</taxon>
        <taxon>Ericales</taxon>
        <taxon>Theaceae</taxon>
        <taxon>Camellia</taxon>
    </lineage>
</organism>
<keyword evidence="2" id="KW-1185">Reference proteome</keyword>
<evidence type="ECO:0000313" key="2">
    <source>
        <dbReference type="Proteomes" id="UP001060215"/>
    </source>
</evidence>
<dbReference type="EMBL" id="CM045765">
    <property type="protein sequence ID" value="KAI8001817.1"/>
    <property type="molecule type" value="Genomic_DNA"/>
</dbReference>
<dbReference type="Proteomes" id="UP001060215">
    <property type="component" value="Chromosome 8"/>
</dbReference>
<comment type="caution">
    <text evidence="1">The sequence shown here is derived from an EMBL/GenBank/DDBJ whole genome shotgun (WGS) entry which is preliminary data.</text>
</comment>
<name>A0ACC0GKV4_9ERIC</name>